<organism evidence="2">
    <name type="scientific">Prunus dulcis</name>
    <name type="common">Almond</name>
    <name type="synonym">Amygdalus dulcis</name>
    <dbReference type="NCBI Taxonomy" id="3755"/>
    <lineage>
        <taxon>Eukaryota</taxon>
        <taxon>Viridiplantae</taxon>
        <taxon>Streptophyta</taxon>
        <taxon>Embryophyta</taxon>
        <taxon>Tracheophyta</taxon>
        <taxon>Spermatophyta</taxon>
        <taxon>Magnoliopsida</taxon>
        <taxon>eudicotyledons</taxon>
        <taxon>Gunneridae</taxon>
        <taxon>Pentapetalae</taxon>
        <taxon>rosids</taxon>
        <taxon>fabids</taxon>
        <taxon>Rosales</taxon>
        <taxon>Rosaceae</taxon>
        <taxon>Amygdaloideae</taxon>
        <taxon>Amygdaleae</taxon>
        <taxon>Prunus</taxon>
    </lineage>
</organism>
<dbReference type="InterPro" id="IPR013103">
    <property type="entry name" value="RVT_2"/>
</dbReference>
<protein>
    <submittedName>
        <fullName evidence="2">Transposable element protein</fullName>
    </submittedName>
</protein>
<evidence type="ECO:0000313" key="2">
    <source>
        <dbReference type="EMBL" id="BBH07104.1"/>
    </source>
</evidence>
<name>A0A4Y1RRV9_PRUDU</name>
<evidence type="ECO:0000259" key="1">
    <source>
        <dbReference type="Pfam" id="PF07727"/>
    </source>
</evidence>
<dbReference type="AlphaFoldDB" id="A0A4Y1RRV9"/>
<gene>
    <name evidence="2" type="ORF">Prudu_018938</name>
</gene>
<proteinExistence type="predicted"/>
<reference evidence="2" key="1">
    <citation type="journal article" date="2019" name="Science">
        <title>Mutation of a bHLH transcription factor allowed almond domestication.</title>
        <authorList>
            <person name="Sanchez-Perez R."/>
            <person name="Pavan S."/>
            <person name="Mazzeo R."/>
            <person name="Moldovan C."/>
            <person name="Aiese Cigliano R."/>
            <person name="Del Cueto J."/>
            <person name="Ricciardi F."/>
            <person name="Lotti C."/>
            <person name="Ricciardi L."/>
            <person name="Dicenta F."/>
            <person name="Lopez-Marques R.L."/>
            <person name="Lindberg Moller B."/>
        </authorList>
    </citation>
    <scope>NUCLEOTIDE SEQUENCE</scope>
</reference>
<dbReference type="Pfam" id="PF07727">
    <property type="entry name" value="RVT_2"/>
    <property type="match status" value="1"/>
</dbReference>
<accession>A0A4Y1RRV9</accession>
<feature type="domain" description="Reverse transcriptase Ty1/copia-type" evidence="1">
    <location>
        <begin position="7"/>
        <end position="105"/>
    </location>
</feature>
<dbReference type="EMBL" id="AP019303">
    <property type="protein sequence ID" value="BBH07104.1"/>
    <property type="molecule type" value="Genomic_DNA"/>
</dbReference>
<sequence>MDSMYANQVWTVVNPPQVIVLIGNKWIFKGKIGSDGKVKTYKARLVVMGYKQREGIDYEETFSPVAMINSIRILLAIAAHYDNELWQMDIKKAFLNGYLQKNYIWINLKGLCLKLSLIKYAI</sequence>